<feature type="compositionally biased region" description="Low complexity" evidence="1">
    <location>
        <begin position="7"/>
        <end position="16"/>
    </location>
</feature>
<organism evidence="3">
    <name type="scientific">Synechococcus elongatus PCC 11802</name>
    <dbReference type="NCBI Taxonomy" id="2283154"/>
    <lineage>
        <taxon>Bacteria</taxon>
        <taxon>Bacillati</taxon>
        <taxon>Cyanobacteriota</taxon>
        <taxon>Cyanophyceae</taxon>
        <taxon>Synechococcales</taxon>
        <taxon>Synechococcaceae</taxon>
        <taxon>Synechococcus</taxon>
    </lineage>
</organism>
<evidence type="ECO:0000256" key="2">
    <source>
        <dbReference type="SAM" id="Phobius"/>
    </source>
</evidence>
<keyword evidence="2" id="KW-0812">Transmembrane</keyword>
<accession>A0AAT9K2H7</accession>
<dbReference type="AlphaFoldDB" id="A0AAT9K2H7"/>
<dbReference type="Pfam" id="PF11282">
    <property type="entry name" value="DUF3082"/>
    <property type="match status" value="1"/>
</dbReference>
<protein>
    <submittedName>
        <fullName evidence="3">DUF3082 domain-containing protein</fullName>
    </submittedName>
</protein>
<feature type="transmembrane region" description="Helical" evidence="2">
    <location>
        <begin position="74"/>
        <end position="98"/>
    </location>
</feature>
<evidence type="ECO:0000256" key="1">
    <source>
        <dbReference type="SAM" id="MobiDB-lite"/>
    </source>
</evidence>
<name>A0AAT9K2H7_SYNEL</name>
<dbReference type="PANTHER" id="PTHR35733:SF1">
    <property type="entry name" value="OS02G0307800 PROTEIN"/>
    <property type="match status" value="1"/>
</dbReference>
<reference evidence="3" key="1">
    <citation type="submission" date="2024-01" db="EMBL/GenBank/DDBJ databases">
        <title>Synechococcus elongatus PCC 11802, a close yet different native of Synechococcus elongatus PCC 11801.</title>
        <authorList>
            <person name="Jaiswal D."/>
            <person name="Sengupta A."/>
            <person name="Sengupta S."/>
            <person name="Pakrasi H.B."/>
            <person name="Wangikar P."/>
        </authorList>
    </citation>
    <scope>NUCLEOTIDE SEQUENCE</scope>
    <source>
        <strain evidence="3">PCC 11802</strain>
    </source>
</reference>
<dbReference type="PANTHER" id="PTHR35733">
    <property type="entry name" value="OS02G0307800 PROTEIN"/>
    <property type="match status" value="1"/>
</dbReference>
<feature type="transmembrane region" description="Helical" evidence="2">
    <location>
        <begin position="32"/>
        <end position="54"/>
    </location>
</feature>
<sequence length="110" mass="11122">MSDEQQTKQTQLTETTAGNPPPTLPSCWSGSAVSGAIAVGGYFLTLSIASSFAAKPLPTGNAFAQNIAVAVRTLVVGMGALATGIFGIVALGLFLLGIQVGLQSLRKAQS</sequence>
<keyword evidence="2" id="KW-1133">Transmembrane helix</keyword>
<evidence type="ECO:0000313" key="3">
    <source>
        <dbReference type="EMBL" id="QFZ92528.2"/>
    </source>
</evidence>
<proteinExistence type="predicted"/>
<dbReference type="RefSeq" id="WP_208678510.1">
    <property type="nucleotide sequence ID" value="NZ_CP034671.2"/>
</dbReference>
<keyword evidence="2" id="KW-0472">Membrane</keyword>
<gene>
    <name evidence="3" type="ORF">EKO22_09405</name>
</gene>
<dbReference type="EMBL" id="CP034671">
    <property type="protein sequence ID" value="QFZ92528.2"/>
    <property type="molecule type" value="Genomic_DNA"/>
</dbReference>
<dbReference type="InterPro" id="IPR021434">
    <property type="entry name" value="DUF3082"/>
</dbReference>
<feature type="region of interest" description="Disordered" evidence="1">
    <location>
        <begin position="1"/>
        <end position="24"/>
    </location>
</feature>